<dbReference type="EMBL" id="KV722417">
    <property type="protein sequence ID" value="OCH89855.1"/>
    <property type="molecule type" value="Genomic_DNA"/>
</dbReference>
<reference evidence="2 3" key="1">
    <citation type="submission" date="2016-07" db="EMBL/GenBank/DDBJ databases">
        <title>Draft genome of the white-rot fungus Obba rivulosa 3A-2.</title>
        <authorList>
            <consortium name="DOE Joint Genome Institute"/>
            <person name="Miettinen O."/>
            <person name="Riley R."/>
            <person name="Acob R."/>
            <person name="Barry K."/>
            <person name="Cullen D."/>
            <person name="De Vries R."/>
            <person name="Hainaut M."/>
            <person name="Hatakka A."/>
            <person name="Henrissat B."/>
            <person name="Hilden K."/>
            <person name="Kuo R."/>
            <person name="Labutti K."/>
            <person name="Lipzen A."/>
            <person name="Makela M.R."/>
            <person name="Sandor L."/>
            <person name="Spatafora J.W."/>
            <person name="Grigoriev I.V."/>
            <person name="Hibbett D.S."/>
        </authorList>
    </citation>
    <scope>NUCLEOTIDE SEQUENCE [LARGE SCALE GENOMIC DNA]</scope>
    <source>
        <strain evidence="2 3">3A-2</strain>
    </source>
</reference>
<evidence type="ECO:0000256" key="1">
    <source>
        <dbReference type="SAM" id="Phobius"/>
    </source>
</evidence>
<name>A0A8E2AX12_9APHY</name>
<keyword evidence="1" id="KW-1133">Transmembrane helix</keyword>
<dbReference type="Proteomes" id="UP000250043">
    <property type="component" value="Unassembled WGS sequence"/>
</dbReference>
<dbReference type="AlphaFoldDB" id="A0A8E2AX12"/>
<protein>
    <submittedName>
        <fullName evidence="2">Uncharacterized protein</fullName>
    </submittedName>
</protein>
<feature type="transmembrane region" description="Helical" evidence="1">
    <location>
        <begin position="112"/>
        <end position="135"/>
    </location>
</feature>
<evidence type="ECO:0000313" key="2">
    <source>
        <dbReference type="EMBL" id="OCH89855.1"/>
    </source>
</evidence>
<organism evidence="2 3">
    <name type="scientific">Obba rivulosa</name>
    <dbReference type="NCBI Taxonomy" id="1052685"/>
    <lineage>
        <taxon>Eukaryota</taxon>
        <taxon>Fungi</taxon>
        <taxon>Dikarya</taxon>
        <taxon>Basidiomycota</taxon>
        <taxon>Agaricomycotina</taxon>
        <taxon>Agaricomycetes</taxon>
        <taxon>Polyporales</taxon>
        <taxon>Gelatoporiaceae</taxon>
        <taxon>Obba</taxon>
    </lineage>
</organism>
<dbReference type="OrthoDB" id="2754842at2759"/>
<keyword evidence="1" id="KW-0472">Membrane</keyword>
<accession>A0A8E2AX12</accession>
<keyword evidence="3" id="KW-1185">Reference proteome</keyword>
<gene>
    <name evidence="2" type="ORF">OBBRIDRAFT_637099</name>
</gene>
<evidence type="ECO:0000313" key="3">
    <source>
        <dbReference type="Proteomes" id="UP000250043"/>
    </source>
</evidence>
<keyword evidence="1" id="KW-0812">Transmembrane</keyword>
<sequence length="143" mass="15771">MYAISGRNWWLASAVGLLNMTPVGVNAYINFAAVWYEIGYIPILGESCISGYNISNTTNIALSVSIGTRGSVITADILILVVTWIKTYLTYRNAARNNIKTPVLALLLKDGAIYFMMLLSLNIITIVGELTNAFLHYHHSFPP</sequence>
<proteinExistence type="predicted"/>